<evidence type="ECO:0000313" key="2">
    <source>
        <dbReference type="Proteomes" id="UP001516400"/>
    </source>
</evidence>
<dbReference type="AlphaFoldDB" id="A0ABD2N522"/>
<protein>
    <submittedName>
        <fullName evidence="1">Uncharacterized protein</fullName>
    </submittedName>
</protein>
<keyword evidence="2" id="KW-1185">Reference proteome</keyword>
<reference evidence="1 2" key="1">
    <citation type="journal article" date="2021" name="BMC Biol.">
        <title>Horizontally acquired antibacterial genes associated with adaptive radiation of ladybird beetles.</title>
        <authorList>
            <person name="Li H.S."/>
            <person name="Tang X.F."/>
            <person name="Huang Y.H."/>
            <person name="Xu Z.Y."/>
            <person name="Chen M.L."/>
            <person name="Du X.Y."/>
            <person name="Qiu B.Y."/>
            <person name="Chen P.T."/>
            <person name="Zhang W."/>
            <person name="Slipinski A."/>
            <person name="Escalona H.E."/>
            <person name="Waterhouse R.M."/>
            <person name="Zwick A."/>
            <person name="Pang H."/>
        </authorList>
    </citation>
    <scope>NUCLEOTIDE SEQUENCE [LARGE SCALE GENOMIC DNA]</scope>
    <source>
        <strain evidence="1">SYSU2018</strain>
    </source>
</reference>
<organism evidence="1 2">
    <name type="scientific">Cryptolaemus montrouzieri</name>
    <dbReference type="NCBI Taxonomy" id="559131"/>
    <lineage>
        <taxon>Eukaryota</taxon>
        <taxon>Metazoa</taxon>
        <taxon>Ecdysozoa</taxon>
        <taxon>Arthropoda</taxon>
        <taxon>Hexapoda</taxon>
        <taxon>Insecta</taxon>
        <taxon>Pterygota</taxon>
        <taxon>Neoptera</taxon>
        <taxon>Endopterygota</taxon>
        <taxon>Coleoptera</taxon>
        <taxon>Polyphaga</taxon>
        <taxon>Cucujiformia</taxon>
        <taxon>Coccinelloidea</taxon>
        <taxon>Coccinellidae</taxon>
        <taxon>Scymninae</taxon>
        <taxon>Scymnini</taxon>
        <taxon>Cryptolaemus</taxon>
    </lineage>
</organism>
<proteinExistence type="predicted"/>
<name>A0ABD2N522_9CUCU</name>
<accession>A0ABD2N522</accession>
<gene>
    <name evidence="1" type="ORF">HHI36_015137</name>
</gene>
<dbReference type="EMBL" id="JABFTP020000062">
    <property type="protein sequence ID" value="KAL3273707.1"/>
    <property type="molecule type" value="Genomic_DNA"/>
</dbReference>
<dbReference type="Proteomes" id="UP001516400">
    <property type="component" value="Unassembled WGS sequence"/>
</dbReference>
<evidence type="ECO:0000313" key="1">
    <source>
        <dbReference type="EMBL" id="KAL3273707.1"/>
    </source>
</evidence>
<comment type="caution">
    <text evidence="1">The sequence shown here is derived from an EMBL/GenBank/DDBJ whole genome shotgun (WGS) entry which is preliminary data.</text>
</comment>
<sequence>MWKVLKEAVNTSREGFSSSMLGDDEFDVAEELNRLFIDGIDELAGSIPAPLGYFVDVHMGGDDCIEVFENITLNKLSNTITQMKNKASCD</sequence>